<feature type="compositionally biased region" description="Pro residues" evidence="1">
    <location>
        <begin position="203"/>
        <end position="225"/>
    </location>
</feature>
<dbReference type="GO" id="GO:0061574">
    <property type="term" value="C:ASAP complex"/>
    <property type="evidence" value="ECO:0007669"/>
    <property type="project" value="TreeGrafter"/>
</dbReference>
<feature type="compositionally biased region" description="Pro residues" evidence="1">
    <location>
        <begin position="63"/>
        <end position="83"/>
    </location>
</feature>
<feature type="region of interest" description="Disordered" evidence="1">
    <location>
        <begin position="853"/>
        <end position="874"/>
    </location>
</feature>
<feature type="non-terminal residue" evidence="2">
    <location>
        <position position="1093"/>
    </location>
</feature>
<dbReference type="AlphaFoldDB" id="A0AA39ZXX1"/>
<dbReference type="InterPro" id="IPR036609">
    <property type="entry name" value="LCCL_sf"/>
</dbReference>
<evidence type="ECO:0000313" key="3">
    <source>
        <dbReference type="Proteomes" id="UP001172102"/>
    </source>
</evidence>
<dbReference type="EMBL" id="JAUKUA010000007">
    <property type="protein sequence ID" value="KAK0705653.1"/>
    <property type="molecule type" value="Genomic_DNA"/>
</dbReference>
<dbReference type="SUPFAM" id="SSF69848">
    <property type="entry name" value="LCCL domain"/>
    <property type="match status" value="1"/>
</dbReference>
<accession>A0AA39ZXX1</accession>
<comment type="caution">
    <text evidence="2">The sequence shown here is derived from an EMBL/GenBank/DDBJ whole genome shotgun (WGS) entry which is preliminary data.</text>
</comment>
<feature type="region of interest" description="Disordered" evidence="1">
    <location>
        <begin position="602"/>
        <end position="627"/>
    </location>
</feature>
<dbReference type="GO" id="GO:0003723">
    <property type="term" value="F:RNA binding"/>
    <property type="evidence" value="ECO:0007669"/>
    <property type="project" value="TreeGrafter"/>
</dbReference>
<dbReference type="GO" id="GO:0008380">
    <property type="term" value="P:RNA splicing"/>
    <property type="evidence" value="ECO:0007669"/>
    <property type="project" value="TreeGrafter"/>
</dbReference>
<feature type="region of interest" description="Disordered" evidence="1">
    <location>
        <begin position="1"/>
        <end position="586"/>
    </location>
</feature>
<gene>
    <name evidence="2" type="ORF">B0H67DRAFT_447411</name>
</gene>
<keyword evidence="3" id="KW-1185">Reference proteome</keyword>
<feature type="region of interest" description="Disordered" evidence="1">
    <location>
        <begin position="663"/>
        <end position="813"/>
    </location>
</feature>
<feature type="compositionally biased region" description="Basic residues" evidence="1">
    <location>
        <begin position="526"/>
        <end position="538"/>
    </location>
</feature>
<feature type="compositionally biased region" description="Pro residues" evidence="1">
    <location>
        <begin position="27"/>
        <end position="51"/>
    </location>
</feature>
<feature type="compositionally biased region" description="Polar residues" evidence="1">
    <location>
        <begin position="754"/>
        <end position="767"/>
    </location>
</feature>
<feature type="compositionally biased region" description="Basic residues" evidence="1">
    <location>
        <begin position="742"/>
        <end position="751"/>
    </location>
</feature>
<dbReference type="PANTHER" id="PTHR46589">
    <property type="entry name" value="APOPTOTIC CHROMATIN CONDENSATION INDUCER IN THE NUCLEUS"/>
    <property type="match status" value="1"/>
</dbReference>
<evidence type="ECO:0000256" key="1">
    <source>
        <dbReference type="SAM" id="MobiDB-lite"/>
    </source>
</evidence>
<feature type="compositionally biased region" description="Pro residues" evidence="1">
    <location>
        <begin position="499"/>
        <end position="513"/>
    </location>
</feature>
<dbReference type="InterPro" id="IPR052793">
    <property type="entry name" value="EJC-associated_protein"/>
</dbReference>
<name>A0AA39ZXX1_9PEZI</name>
<dbReference type="InterPro" id="IPR013951">
    <property type="entry name" value="Rxt3"/>
</dbReference>
<protein>
    <submittedName>
        <fullName evidence="2">Histone deacetylation protein Rxt3-domain-containing protein</fullName>
    </submittedName>
</protein>
<feature type="compositionally biased region" description="Pro residues" evidence="1">
    <location>
        <begin position="1"/>
        <end position="11"/>
    </location>
</feature>
<proteinExistence type="predicted"/>
<organism evidence="2 3">
    <name type="scientific">Lasiosphaeris hirsuta</name>
    <dbReference type="NCBI Taxonomy" id="260670"/>
    <lineage>
        <taxon>Eukaryota</taxon>
        <taxon>Fungi</taxon>
        <taxon>Dikarya</taxon>
        <taxon>Ascomycota</taxon>
        <taxon>Pezizomycotina</taxon>
        <taxon>Sordariomycetes</taxon>
        <taxon>Sordariomycetidae</taxon>
        <taxon>Sordariales</taxon>
        <taxon>Lasiosphaeriaceae</taxon>
        <taxon>Lasiosphaeris</taxon>
    </lineage>
</organism>
<dbReference type="GO" id="GO:0071011">
    <property type="term" value="C:precatalytic spliceosome"/>
    <property type="evidence" value="ECO:0007669"/>
    <property type="project" value="TreeGrafter"/>
</dbReference>
<feature type="compositionally biased region" description="Low complexity" evidence="1">
    <location>
        <begin position="113"/>
        <end position="132"/>
    </location>
</feature>
<dbReference type="PANTHER" id="PTHR46589:SF1">
    <property type="entry name" value="APOPTOTIC CHROMATIN CONDENSATION INDUCER IN THE NUCLEUS"/>
    <property type="match status" value="1"/>
</dbReference>
<feature type="compositionally biased region" description="Basic and acidic residues" evidence="1">
    <location>
        <begin position="345"/>
        <end position="403"/>
    </location>
</feature>
<reference evidence="2" key="1">
    <citation type="submission" date="2023-06" db="EMBL/GenBank/DDBJ databases">
        <title>Genome-scale phylogeny and comparative genomics of the fungal order Sordariales.</title>
        <authorList>
            <consortium name="Lawrence Berkeley National Laboratory"/>
            <person name="Hensen N."/>
            <person name="Bonometti L."/>
            <person name="Westerberg I."/>
            <person name="Brannstrom I.O."/>
            <person name="Guillou S."/>
            <person name="Cros-Aarteil S."/>
            <person name="Calhoun S."/>
            <person name="Haridas S."/>
            <person name="Kuo A."/>
            <person name="Mondo S."/>
            <person name="Pangilinan J."/>
            <person name="Riley R."/>
            <person name="Labutti K."/>
            <person name="Andreopoulos B."/>
            <person name="Lipzen A."/>
            <person name="Chen C."/>
            <person name="Yanf M."/>
            <person name="Daum C."/>
            <person name="Ng V."/>
            <person name="Clum A."/>
            <person name="Steindorff A."/>
            <person name="Ohm R."/>
            <person name="Martin F."/>
            <person name="Silar P."/>
            <person name="Natvig D."/>
            <person name="Lalanne C."/>
            <person name="Gautier V."/>
            <person name="Ament-Velasquez S.L."/>
            <person name="Kruys A."/>
            <person name="Hutchinson M.I."/>
            <person name="Powell A.J."/>
            <person name="Barry K."/>
            <person name="Miller A.N."/>
            <person name="Grigoriev I.V."/>
            <person name="Debuchy R."/>
            <person name="Gladieux P."/>
            <person name="Thoren M.H."/>
            <person name="Johannesson H."/>
        </authorList>
    </citation>
    <scope>NUCLEOTIDE SEQUENCE</scope>
    <source>
        <strain evidence="2">SMH4607-1</strain>
    </source>
</reference>
<feature type="compositionally biased region" description="Basic and acidic residues" evidence="1">
    <location>
        <begin position="254"/>
        <end position="268"/>
    </location>
</feature>
<sequence length="1093" mass="119323">MDPRQQPPPQHPFSTRNAASPFGRPSYGPPQPSNQNQPPYPNASHPPPNAPPYADLHARKPSDPAPYYPPSRQYPPEPGPMPPTSTHSRHQSASSIASGPPMNRGMPPPTSPPQQHHQQPHQQPHQQTHQQPPQGPGPGPGPGAHQISGPYNNHLPHPHPRPPPVSVGPPTAFPRGRELPALESLPRTGTSGSSMSISSMLGGPPPARDPPPPAQYAPGPPPGVSGPPYSQPMHASPRMHPAAAPEYPNYRRPQTPERHRIYDSRDPRANTAASPSGAYSTPEGPRYGTPQAYPPRGPPLTAAEQSRDQGRLATAVPPRPTSQPKSFPSAVPPRPMEMGRQGDMYPHREDMRQPEEYNPERPIRVKYEVKYEDPRYMSERERQDRERHEREMELREREHRERTMSGGDVGRQHGYSLSDYARALEQTRAMEQQMDPRAPLQYGHQPHWQPRPGYEPARPPYDPAAHLPRQRQEYPPATGPQYNGHPAYGPGPVERHPPSSRPPHQHVPPPGPGHVPSYESPDRQRVNHMHHPSHHPPPHMHQQQPPPRSRDEPPPPSVAYSSVATGLYDSPRNRSMDEISVPHSHQRNSLLGIQEINRKGRISPLPQAVQGAQPQLAGPTGEPGIKSEFGRMFSGLGTGVGTISSPVPTGAQLSYSAAGLLRREDSDSAPQEQMGGDPPAKSGPNRGKRRKQKDEDVRGDEDSSGRLTPVGGGRAKKPKTHAHHHHQYDHVPSPLSGPSNPRSHHHHHHHHNLEQTSPALSGGNTPFKSVKGSTPVPSPTATFAKDLAASHASAAPRSCQGGAGASPNPPPPVVIPKPQLVVLSKAVLDSVADRPRSHLGDVVYDPILKPARLHDPRTGRPPRSGFSSTPRPLPWGLIEGKENCTLTVKVGKEHLTPAAREEITSRRAVWGTDVYTDDSDVVGACIHAGWIRGEWPDEVDVDLLGLDEGANETDPRETKSRRNGAKSAPPAAPEHVNPVLLTEPPKTGPMVVPENCDLLVTVLILPTLEKYASTTRFGLKSREFGGIVAETEDTTRLAKHDGISFMITGVRWVTDGAASQNRLRGKVRRERIRKALREVELGPAWAGGARNSS</sequence>
<feature type="compositionally biased region" description="Low complexity" evidence="1">
    <location>
        <begin position="188"/>
        <end position="202"/>
    </location>
</feature>
<dbReference type="Gene3D" id="2.170.130.20">
    <property type="entry name" value="LCCL-like domain"/>
    <property type="match status" value="1"/>
</dbReference>
<feature type="region of interest" description="Disordered" evidence="1">
    <location>
        <begin position="947"/>
        <end position="977"/>
    </location>
</feature>
<dbReference type="Pfam" id="PF08642">
    <property type="entry name" value="Rxt3"/>
    <property type="match status" value="1"/>
</dbReference>
<dbReference type="Proteomes" id="UP001172102">
    <property type="component" value="Unassembled WGS sequence"/>
</dbReference>
<feature type="compositionally biased region" description="Basic residues" evidence="1">
    <location>
        <begin position="714"/>
        <end position="727"/>
    </location>
</feature>
<evidence type="ECO:0000313" key="2">
    <source>
        <dbReference type="EMBL" id="KAK0705653.1"/>
    </source>
</evidence>
<feature type="compositionally biased region" description="Basic and acidic residues" evidence="1">
    <location>
        <begin position="692"/>
        <end position="704"/>
    </location>
</feature>